<dbReference type="Proteomes" id="UP001610446">
    <property type="component" value="Unassembled WGS sequence"/>
</dbReference>
<sequence length="716" mass="81003">MAPVPRRPPPTPLIPRPTLIVPSTPVPVTSFIPRKLFLQLLAGTVCIFILTVLFWKFPGIVRFFTKNKVLREGNATTTRYVKTWYGWVTSQRHESNKRVLRKLLAKLNNLASWRSSKVDFQWVWWDHGEQNPSTSQDRGKERLPKWMRGNGFVTADAIWNSGSVPRHTPGSNSRVELPSFPSAAGALLPPNAPEPIVLCKKRAIQTNVSLHEAFGNIVPARYPLGRRLRHTDFAYDFGSNTGSLVVPHINKRLKLLWQLPHDRGPSRIPIIAPALNNPSFPQSFSTPCLSQPRRSPPTRGIKPHAVSRSESAEVSNIPSGSLPNLQRSRKYQIWSARMGLLTLKCIGLSTHTLPRGPPGTPQSSLFGSLSFGNSADYQINEYYGRANNPSSSDISDLSLGSSEHQYSVSRLTSVKGHETETDIPDGQSVSSSSVPLSLPLHRLPPPHDKGLQNDETTLIGKAHSQKRSGPERKADYIVQANGWSHWEVRLLDNLHRRLEWLSDQLNPGRRTFHFALLANHWLNTETWIVYDPISRVSIDARRRLGDPRFNIPYPNPQWGPHPKYPKTHHCLAHTPKINAWRAAMNQSRRAAGLRKFIKRIELYDSSAEDPPDGKVDPASWIIRKPPQGVSLTSRQMETYYEGGAGWQEKLSDWQKIRRGYRIQKAIHEGRVNRTRAKEIAYGIGRCYQRAAARLFRPETDGEMRLMNPRILRSALF</sequence>
<evidence type="ECO:0000256" key="2">
    <source>
        <dbReference type="SAM" id="Phobius"/>
    </source>
</evidence>
<evidence type="ECO:0000313" key="3">
    <source>
        <dbReference type="EMBL" id="KAL2856415.1"/>
    </source>
</evidence>
<accession>A0ABR4KVU8</accession>
<feature type="region of interest" description="Disordered" evidence="1">
    <location>
        <begin position="283"/>
        <end position="321"/>
    </location>
</feature>
<feature type="transmembrane region" description="Helical" evidence="2">
    <location>
        <begin position="36"/>
        <end position="55"/>
    </location>
</feature>
<proteinExistence type="predicted"/>
<feature type="region of interest" description="Disordered" evidence="1">
    <location>
        <begin position="408"/>
        <end position="435"/>
    </location>
</feature>
<keyword evidence="2" id="KW-0812">Transmembrane</keyword>
<keyword evidence="2" id="KW-0472">Membrane</keyword>
<reference evidence="3 4" key="1">
    <citation type="submission" date="2024-07" db="EMBL/GenBank/DDBJ databases">
        <title>Section-level genome sequencing and comparative genomics of Aspergillus sections Usti and Cavernicolus.</title>
        <authorList>
            <consortium name="Lawrence Berkeley National Laboratory"/>
            <person name="Nybo J.L."/>
            <person name="Vesth T.C."/>
            <person name="Theobald S."/>
            <person name="Frisvad J.C."/>
            <person name="Larsen T.O."/>
            <person name="Kjaerboelling I."/>
            <person name="Rothschild-Mancinelli K."/>
            <person name="Lyhne E.K."/>
            <person name="Kogle M.E."/>
            <person name="Barry K."/>
            <person name="Clum A."/>
            <person name="Na H."/>
            <person name="Ledsgaard L."/>
            <person name="Lin J."/>
            <person name="Lipzen A."/>
            <person name="Kuo A."/>
            <person name="Riley R."/>
            <person name="Mondo S."/>
            <person name="Labutti K."/>
            <person name="Haridas S."/>
            <person name="Pangalinan J."/>
            <person name="Salamov A.A."/>
            <person name="Simmons B.A."/>
            <person name="Magnuson J.K."/>
            <person name="Chen J."/>
            <person name="Drula E."/>
            <person name="Henrissat B."/>
            <person name="Wiebenga A."/>
            <person name="Lubbers R.J."/>
            <person name="Gomes A.C."/>
            <person name="Makela M.R."/>
            <person name="Stajich J."/>
            <person name="Grigoriev I.V."/>
            <person name="Mortensen U.H."/>
            <person name="De Vries R.P."/>
            <person name="Baker S.E."/>
            <person name="Andersen M.R."/>
        </authorList>
    </citation>
    <scope>NUCLEOTIDE SEQUENCE [LARGE SCALE GENOMIC DNA]</scope>
    <source>
        <strain evidence="3 4">CBS 123904</strain>
    </source>
</reference>
<evidence type="ECO:0000313" key="4">
    <source>
        <dbReference type="Proteomes" id="UP001610446"/>
    </source>
</evidence>
<protein>
    <submittedName>
        <fullName evidence="3">Uncharacterized protein</fullName>
    </submittedName>
</protein>
<feature type="compositionally biased region" description="Polar residues" evidence="1">
    <location>
        <begin position="283"/>
        <end position="293"/>
    </location>
</feature>
<keyword evidence="4" id="KW-1185">Reference proteome</keyword>
<keyword evidence="2" id="KW-1133">Transmembrane helix</keyword>
<name>A0ABR4KVU8_9EURO</name>
<dbReference type="EMBL" id="JBFXLU010000007">
    <property type="protein sequence ID" value="KAL2856415.1"/>
    <property type="molecule type" value="Genomic_DNA"/>
</dbReference>
<gene>
    <name evidence="3" type="ORF">BJY01DRAFT_231300</name>
</gene>
<feature type="compositionally biased region" description="Polar residues" evidence="1">
    <location>
        <begin position="308"/>
        <end position="321"/>
    </location>
</feature>
<comment type="caution">
    <text evidence="3">The sequence shown here is derived from an EMBL/GenBank/DDBJ whole genome shotgun (WGS) entry which is preliminary data.</text>
</comment>
<organism evidence="3 4">
    <name type="scientific">Aspergillus pseudoustus</name>
    <dbReference type="NCBI Taxonomy" id="1810923"/>
    <lineage>
        <taxon>Eukaryota</taxon>
        <taxon>Fungi</taxon>
        <taxon>Dikarya</taxon>
        <taxon>Ascomycota</taxon>
        <taxon>Pezizomycotina</taxon>
        <taxon>Eurotiomycetes</taxon>
        <taxon>Eurotiomycetidae</taxon>
        <taxon>Eurotiales</taxon>
        <taxon>Aspergillaceae</taxon>
        <taxon>Aspergillus</taxon>
        <taxon>Aspergillus subgen. Nidulantes</taxon>
    </lineage>
</organism>
<evidence type="ECO:0000256" key="1">
    <source>
        <dbReference type="SAM" id="MobiDB-lite"/>
    </source>
</evidence>